<comment type="caution">
    <text evidence="1">The sequence shown here is derived from an EMBL/GenBank/DDBJ whole genome shotgun (WGS) entry which is preliminary data.</text>
</comment>
<reference evidence="1 2" key="1">
    <citation type="submission" date="2021-06" db="EMBL/GenBank/DDBJ databases">
        <title>Caerostris extrusa draft genome.</title>
        <authorList>
            <person name="Kono N."/>
            <person name="Arakawa K."/>
        </authorList>
    </citation>
    <scope>NUCLEOTIDE SEQUENCE [LARGE SCALE GENOMIC DNA]</scope>
</reference>
<dbReference type="Proteomes" id="UP001054945">
    <property type="component" value="Unassembled WGS sequence"/>
</dbReference>
<evidence type="ECO:0000313" key="2">
    <source>
        <dbReference type="Proteomes" id="UP001054945"/>
    </source>
</evidence>
<gene>
    <name evidence="1" type="ORF">CEXT_297601</name>
</gene>
<accession>A0AAV4T822</accession>
<sequence length="113" mass="13140">MTIKGRLHISRICDGSKYHGSGKKWPPFPRLRVAGPRHRWEQKFHRIIPLRGAQPDRMASDFGRIESLDSVEVPFAVFRSESFDNLSFLLLCSELGTLNLFTSNLLYIHTWQR</sequence>
<organism evidence="1 2">
    <name type="scientific">Caerostris extrusa</name>
    <name type="common">Bark spider</name>
    <name type="synonym">Caerostris bankana</name>
    <dbReference type="NCBI Taxonomy" id="172846"/>
    <lineage>
        <taxon>Eukaryota</taxon>
        <taxon>Metazoa</taxon>
        <taxon>Ecdysozoa</taxon>
        <taxon>Arthropoda</taxon>
        <taxon>Chelicerata</taxon>
        <taxon>Arachnida</taxon>
        <taxon>Araneae</taxon>
        <taxon>Araneomorphae</taxon>
        <taxon>Entelegynae</taxon>
        <taxon>Araneoidea</taxon>
        <taxon>Araneidae</taxon>
        <taxon>Caerostris</taxon>
    </lineage>
</organism>
<proteinExistence type="predicted"/>
<evidence type="ECO:0000313" key="1">
    <source>
        <dbReference type="EMBL" id="GIY41864.1"/>
    </source>
</evidence>
<dbReference type="EMBL" id="BPLR01010768">
    <property type="protein sequence ID" value="GIY41864.1"/>
    <property type="molecule type" value="Genomic_DNA"/>
</dbReference>
<protein>
    <recommendedName>
        <fullName evidence="3">Ribosomal protein L2</fullName>
    </recommendedName>
</protein>
<name>A0AAV4T822_CAEEX</name>
<evidence type="ECO:0008006" key="3">
    <source>
        <dbReference type="Google" id="ProtNLM"/>
    </source>
</evidence>
<keyword evidence="2" id="KW-1185">Reference proteome</keyword>
<dbReference type="AlphaFoldDB" id="A0AAV4T822"/>